<feature type="region of interest" description="Disordered" evidence="8">
    <location>
        <begin position="1"/>
        <end position="20"/>
    </location>
</feature>
<feature type="transmembrane region" description="Helical" evidence="7">
    <location>
        <begin position="633"/>
        <end position="650"/>
    </location>
</feature>
<dbReference type="GO" id="GO:0015871">
    <property type="term" value="P:choline transport"/>
    <property type="evidence" value="ECO:0007669"/>
    <property type="project" value="TreeGrafter"/>
</dbReference>
<feature type="transmembrane region" description="Helical" evidence="7">
    <location>
        <begin position="205"/>
        <end position="231"/>
    </location>
</feature>
<dbReference type="OrthoDB" id="9815258at2"/>
<evidence type="ECO:0000256" key="6">
    <source>
        <dbReference type="ARBA" id="ARBA00023136"/>
    </source>
</evidence>
<reference evidence="10 11" key="1">
    <citation type="submission" date="2019-09" db="EMBL/GenBank/DDBJ databases">
        <title>Mumia zhuanghuii sp. nov. isolated from the intestinal contents of plateau pika (Ochotona curzoniae) in the Qinghai-Tibet plateau of China.</title>
        <authorList>
            <person name="Tian Z."/>
        </authorList>
    </citation>
    <scope>NUCLEOTIDE SEQUENCE [LARGE SCALE GENOMIC DNA]</scope>
    <source>
        <strain evidence="11">350</strain>
    </source>
</reference>
<sequence length="663" mass="70684">MSVTATRPRLEPGAAPPPVQERRKLPRWAWGLVVVGVWILIWAFTKGQDTLQMPQRAHTDVQQALTEFRDAVLASRDTNPVVQLTYQIGAWFVDLVSWLQRLVSIPDLPRPVPQIGWLGVVALATWAGLAAAGWRIAILVGASFLSFGLFGYWSDSMDLLIITGIAVTIAILIGIPLAVYYGTAGRTGVKAVTTVLDLMQTMPTFVYLSPVVLFFGIGASAAVVCTVIYAVPPIIRIAGYGIRNVSATTIEATDSSGQTRWQRLTKVQLPMARSTIVVGINQTTMAALSMATIAAFVDGPGLGQPVLSALFRNDVGNAFVPGALIVVIAVMLDRTTTAASEASEKAARGQIDLRMRRLVLAVTGVGALVAVWMSRQFLWAAEFPTTSWGPTVADAVDSFFTWITDTFDGLTQAVADAVTNGLLNPLQDLIAESPWWLTALAILALALVFGGLKALLPTVVCLVGLRVLGLWHDAMITLTMVLVATLLVMVLAVVLGVWMARRRMVDLAIRPFLDAGQTIPPFVYLIPVLALFGPSRFTAIIAGVVYAAPIAIKLVADGVRNVSTTTLEAARSTGSTTWQEITKVQLPMAQGSLVLAANQGLLYVLSMVVIGGMVGAGALGYDIVLGASRSEEWGKGAAAGISIVLLGIMLDRIMRASARTDTD</sequence>
<feature type="transmembrane region" description="Helical" evidence="7">
    <location>
        <begin position="115"/>
        <end position="147"/>
    </location>
</feature>
<dbReference type="AlphaFoldDB" id="A0A5Q6RQ09"/>
<keyword evidence="4 7" id="KW-0812">Transmembrane</keyword>
<comment type="caution">
    <text evidence="10">The sequence shown here is derived from an EMBL/GenBank/DDBJ whole genome shotgun (WGS) entry which is preliminary data.</text>
</comment>
<dbReference type="PANTHER" id="PTHR47737:SF1">
    <property type="entry name" value="GLYCINE BETAINE_PROLINE BETAINE TRANSPORT SYSTEM PERMEASE PROTEIN PROW"/>
    <property type="match status" value="1"/>
</dbReference>
<evidence type="ECO:0000256" key="1">
    <source>
        <dbReference type="ARBA" id="ARBA00004141"/>
    </source>
</evidence>
<dbReference type="GO" id="GO:0005275">
    <property type="term" value="F:amine transmembrane transporter activity"/>
    <property type="evidence" value="ECO:0007669"/>
    <property type="project" value="TreeGrafter"/>
</dbReference>
<evidence type="ECO:0000256" key="5">
    <source>
        <dbReference type="ARBA" id="ARBA00022989"/>
    </source>
</evidence>
<feature type="transmembrane region" description="Helical" evidence="7">
    <location>
        <begin position="159"/>
        <end position="181"/>
    </location>
</feature>
<feature type="transmembrane region" description="Helical" evidence="7">
    <location>
        <begin position="512"/>
        <end position="531"/>
    </location>
</feature>
<evidence type="ECO:0000256" key="8">
    <source>
        <dbReference type="SAM" id="MobiDB-lite"/>
    </source>
</evidence>
<dbReference type="GO" id="GO:0031460">
    <property type="term" value="P:glycine betaine transport"/>
    <property type="evidence" value="ECO:0007669"/>
    <property type="project" value="TreeGrafter"/>
</dbReference>
<dbReference type="RefSeq" id="WP_149771328.1">
    <property type="nucleotide sequence ID" value="NZ_VDFQ02000006.1"/>
</dbReference>
<evidence type="ECO:0000256" key="7">
    <source>
        <dbReference type="RuleBase" id="RU363032"/>
    </source>
</evidence>
<keyword evidence="3" id="KW-1003">Cell membrane</keyword>
<name>A0A5Q6RQ09_9ACTN</name>
<feature type="transmembrane region" description="Helical" evidence="7">
    <location>
        <begin position="537"/>
        <end position="556"/>
    </location>
</feature>
<evidence type="ECO:0000259" key="9">
    <source>
        <dbReference type="PROSITE" id="PS50928"/>
    </source>
</evidence>
<feature type="transmembrane region" description="Helical" evidence="7">
    <location>
        <begin position="276"/>
        <end position="297"/>
    </location>
</feature>
<protein>
    <submittedName>
        <fullName evidence="10">ABC transporter permease subunit</fullName>
    </submittedName>
</protein>
<comment type="subcellular location">
    <subcellularLocation>
        <location evidence="7">Cell membrane</location>
        <topology evidence="7">Multi-pass membrane protein</topology>
    </subcellularLocation>
    <subcellularLocation>
        <location evidence="1">Membrane</location>
        <topology evidence="1">Multi-pass membrane protein</topology>
    </subcellularLocation>
</comment>
<accession>A0A5Q6RQ09</accession>
<evidence type="ECO:0000256" key="2">
    <source>
        <dbReference type="ARBA" id="ARBA00022448"/>
    </source>
</evidence>
<feature type="transmembrane region" description="Helical" evidence="7">
    <location>
        <begin position="28"/>
        <end position="45"/>
    </location>
</feature>
<dbReference type="GO" id="GO:0015226">
    <property type="term" value="F:carnitine transmembrane transporter activity"/>
    <property type="evidence" value="ECO:0007669"/>
    <property type="project" value="TreeGrafter"/>
</dbReference>
<feature type="transmembrane region" description="Helical" evidence="7">
    <location>
        <begin position="478"/>
        <end position="500"/>
    </location>
</feature>
<feature type="transmembrane region" description="Helical" evidence="7">
    <location>
        <begin position="454"/>
        <end position="472"/>
    </location>
</feature>
<dbReference type="GO" id="GO:0043190">
    <property type="term" value="C:ATP-binding cassette (ABC) transporter complex"/>
    <property type="evidence" value="ECO:0007669"/>
    <property type="project" value="TreeGrafter"/>
</dbReference>
<dbReference type="EMBL" id="VDFQ02000006">
    <property type="protein sequence ID" value="KAA1420104.1"/>
    <property type="molecule type" value="Genomic_DNA"/>
</dbReference>
<keyword evidence="6 7" id="KW-0472">Membrane</keyword>
<dbReference type="Pfam" id="PF00528">
    <property type="entry name" value="BPD_transp_1"/>
    <property type="match status" value="2"/>
</dbReference>
<feature type="domain" description="ABC transmembrane type-1" evidence="9">
    <location>
        <begin position="474"/>
        <end position="654"/>
    </location>
</feature>
<feature type="transmembrane region" description="Helical" evidence="7">
    <location>
        <begin position="600"/>
        <end position="621"/>
    </location>
</feature>
<keyword evidence="5 7" id="KW-1133">Transmembrane helix</keyword>
<dbReference type="FunFam" id="1.10.3720.10:FF:000001">
    <property type="entry name" value="Glycine betaine ABC transporter, permease"/>
    <property type="match status" value="1"/>
</dbReference>
<feature type="domain" description="ABC transmembrane type-1" evidence="9">
    <location>
        <begin position="156"/>
        <end position="336"/>
    </location>
</feature>
<keyword evidence="2 7" id="KW-0813">Transport</keyword>
<dbReference type="PROSITE" id="PS50928">
    <property type="entry name" value="ABC_TM1"/>
    <property type="match status" value="2"/>
</dbReference>
<dbReference type="Gene3D" id="1.10.3720.10">
    <property type="entry name" value="MetI-like"/>
    <property type="match status" value="2"/>
</dbReference>
<dbReference type="CDD" id="cd06261">
    <property type="entry name" value="TM_PBP2"/>
    <property type="match status" value="2"/>
</dbReference>
<evidence type="ECO:0000313" key="10">
    <source>
        <dbReference type="EMBL" id="KAA1420104.1"/>
    </source>
</evidence>
<evidence type="ECO:0000256" key="3">
    <source>
        <dbReference type="ARBA" id="ARBA00022475"/>
    </source>
</evidence>
<dbReference type="InterPro" id="IPR035906">
    <property type="entry name" value="MetI-like_sf"/>
</dbReference>
<feature type="transmembrane region" description="Helical" evidence="7">
    <location>
        <begin position="433"/>
        <end position="449"/>
    </location>
</feature>
<dbReference type="SUPFAM" id="SSF161098">
    <property type="entry name" value="MetI-like"/>
    <property type="match status" value="2"/>
</dbReference>
<feature type="transmembrane region" description="Helical" evidence="7">
    <location>
        <begin position="317"/>
        <end position="337"/>
    </location>
</feature>
<evidence type="ECO:0000313" key="11">
    <source>
        <dbReference type="Proteomes" id="UP000307768"/>
    </source>
</evidence>
<dbReference type="PANTHER" id="PTHR47737">
    <property type="entry name" value="GLYCINE BETAINE/PROLINE BETAINE TRANSPORT SYSTEM PERMEASE PROTEIN PROW"/>
    <property type="match status" value="1"/>
</dbReference>
<feature type="transmembrane region" description="Helical" evidence="7">
    <location>
        <begin position="358"/>
        <end position="378"/>
    </location>
</feature>
<dbReference type="Proteomes" id="UP000307768">
    <property type="component" value="Unassembled WGS sequence"/>
</dbReference>
<organism evidence="10 11">
    <name type="scientific">Mumia zhuanghuii</name>
    <dbReference type="NCBI Taxonomy" id="2585211"/>
    <lineage>
        <taxon>Bacteria</taxon>
        <taxon>Bacillati</taxon>
        <taxon>Actinomycetota</taxon>
        <taxon>Actinomycetes</taxon>
        <taxon>Propionibacteriales</taxon>
        <taxon>Nocardioidaceae</taxon>
        <taxon>Mumia</taxon>
    </lineage>
</organism>
<comment type="similarity">
    <text evidence="7">Belongs to the binding-protein-dependent transport system permease family.</text>
</comment>
<gene>
    <name evidence="10" type="ORF">FE697_019705</name>
</gene>
<dbReference type="InterPro" id="IPR000515">
    <property type="entry name" value="MetI-like"/>
</dbReference>
<proteinExistence type="inferred from homology"/>
<evidence type="ECO:0000256" key="4">
    <source>
        <dbReference type="ARBA" id="ARBA00022692"/>
    </source>
</evidence>